<dbReference type="GO" id="GO:0003755">
    <property type="term" value="F:peptidyl-prolyl cis-trans isomerase activity"/>
    <property type="evidence" value="ECO:0007669"/>
    <property type="project" value="UniProtKB-KW"/>
</dbReference>
<accession>A0A8S1M2Y3</accession>
<gene>
    <name evidence="6" type="ORF">PSON_ATCC_30995.1.T0320232</name>
</gene>
<evidence type="ECO:0000256" key="2">
    <source>
        <dbReference type="ARBA" id="ARBA00023110"/>
    </source>
</evidence>
<feature type="chain" id="PRO_5035833545" description="peptidylprolyl isomerase" evidence="4">
    <location>
        <begin position="16"/>
        <end position="189"/>
    </location>
</feature>
<dbReference type="OrthoDB" id="193499at2759"/>
<dbReference type="PANTHER" id="PTHR11071">
    <property type="entry name" value="PEPTIDYL-PROLYL CIS-TRANS ISOMERASE"/>
    <property type="match status" value="1"/>
</dbReference>
<reference evidence="6" key="1">
    <citation type="submission" date="2021-01" db="EMBL/GenBank/DDBJ databases">
        <authorList>
            <consortium name="Genoscope - CEA"/>
            <person name="William W."/>
        </authorList>
    </citation>
    <scope>NUCLEOTIDE SEQUENCE</scope>
</reference>
<feature type="signal peptide" evidence="4">
    <location>
        <begin position="1"/>
        <end position="15"/>
    </location>
</feature>
<dbReference type="FunFam" id="2.40.100.10:FF:000023">
    <property type="entry name" value="Peptidyl-prolyl cis-trans isomerase"/>
    <property type="match status" value="1"/>
</dbReference>
<organism evidence="6 7">
    <name type="scientific">Paramecium sonneborni</name>
    <dbReference type="NCBI Taxonomy" id="65129"/>
    <lineage>
        <taxon>Eukaryota</taxon>
        <taxon>Sar</taxon>
        <taxon>Alveolata</taxon>
        <taxon>Ciliophora</taxon>
        <taxon>Intramacronucleata</taxon>
        <taxon>Oligohymenophorea</taxon>
        <taxon>Peniculida</taxon>
        <taxon>Parameciidae</taxon>
        <taxon>Paramecium</taxon>
    </lineage>
</organism>
<keyword evidence="2" id="KW-0697">Rotamase</keyword>
<keyword evidence="4" id="KW-0732">Signal</keyword>
<dbReference type="Proteomes" id="UP000692954">
    <property type="component" value="Unassembled WGS sequence"/>
</dbReference>
<dbReference type="Pfam" id="PF00160">
    <property type="entry name" value="Pro_isomerase"/>
    <property type="match status" value="1"/>
</dbReference>
<dbReference type="PROSITE" id="PS00170">
    <property type="entry name" value="CSA_PPIASE_1"/>
    <property type="match status" value="1"/>
</dbReference>
<evidence type="ECO:0000313" key="7">
    <source>
        <dbReference type="Proteomes" id="UP000692954"/>
    </source>
</evidence>
<keyword evidence="3" id="KW-0413">Isomerase</keyword>
<dbReference type="PROSITE" id="PS50072">
    <property type="entry name" value="CSA_PPIASE_2"/>
    <property type="match status" value="1"/>
</dbReference>
<dbReference type="GO" id="GO:0006457">
    <property type="term" value="P:protein folding"/>
    <property type="evidence" value="ECO:0007669"/>
    <property type="project" value="InterPro"/>
</dbReference>
<evidence type="ECO:0000313" key="6">
    <source>
        <dbReference type="EMBL" id="CAD8074700.1"/>
    </source>
</evidence>
<dbReference type="InterPro" id="IPR024936">
    <property type="entry name" value="Cyclophilin-type_PPIase"/>
</dbReference>
<dbReference type="PIRSF" id="PIRSF001467">
    <property type="entry name" value="Peptidylpro_ismrse"/>
    <property type="match status" value="1"/>
</dbReference>
<evidence type="ECO:0000256" key="3">
    <source>
        <dbReference type="ARBA" id="ARBA00023235"/>
    </source>
</evidence>
<dbReference type="EC" id="5.2.1.8" evidence="1"/>
<keyword evidence="7" id="KW-1185">Reference proteome</keyword>
<evidence type="ECO:0000256" key="1">
    <source>
        <dbReference type="ARBA" id="ARBA00013194"/>
    </source>
</evidence>
<protein>
    <recommendedName>
        <fullName evidence="1">peptidylprolyl isomerase</fullName>
        <ecNumber evidence="1">5.2.1.8</ecNumber>
    </recommendedName>
</protein>
<evidence type="ECO:0000259" key="5">
    <source>
        <dbReference type="PROSITE" id="PS50072"/>
    </source>
</evidence>
<name>A0A8S1M2Y3_9CILI</name>
<dbReference type="PANTHER" id="PTHR11071:SF561">
    <property type="entry name" value="PEPTIDYL-PROLYL CIS-TRANS ISOMERASE D-RELATED"/>
    <property type="match status" value="1"/>
</dbReference>
<evidence type="ECO:0000256" key="4">
    <source>
        <dbReference type="SAM" id="SignalP"/>
    </source>
</evidence>
<dbReference type="AlphaFoldDB" id="A0A8S1M2Y3"/>
<proteinExistence type="predicted"/>
<feature type="domain" description="PPIase cyclophilin-type" evidence="5">
    <location>
        <begin position="27"/>
        <end position="182"/>
    </location>
</feature>
<dbReference type="InterPro" id="IPR020892">
    <property type="entry name" value="Cyclophilin-type_PPIase_CS"/>
</dbReference>
<dbReference type="EMBL" id="CAJJDN010000032">
    <property type="protein sequence ID" value="CAD8074700.1"/>
    <property type="molecule type" value="Genomic_DNA"/>
</dbReference>
<comment type="caution">
    <text evidence="6">The sequence shown here is derived from an EMBL/GenBank/DDBJ whole genome shotgun (WGS) entry which is preliminary data.</text>
</comment>
<dbReference type="GO" id="GO:0016018">
    <property type="term" value="F:cyclosporin A binding"/>
    <property type="evidence" value="ECO:0007669"/>
    <property type="project" value="TreeGrafter"/>
</dbReference>
<sequence>MKLRILCIMIMGVFSSLSNEKITHKVKIGITIDGQKEGEITLGLFGEVVPKTVENFRALCTGEKGLGYAGSPFHRIIPNFMIQGGDLINGNGTGGVSIYGNKFNDENFKLEHEIGCISMANSGPNTNGCQFFITTAETHWLDGKHVVFGRVIENMDLVKKIESKGSQSGKPQANIVFDTCNAEIIQEQS</sequence>
<dbReference type="InterPro" id="IPR002130">
    <property type="entry name" value="Cyclophilin-type_PPIase_dom"/>
</dbReference>
<dbReference type="GO" id="GO:0005737">
    <property type="term" value="C:cytoplasm"/>
    <property type="evidence" value="ECO:0007669"/>
    <property type="project" value="TreeGrafter"/>
</dbReference>